<dbReference type="InterPro" id="IPR039586">
    <property type="entry name" value="CFAP46"/>
</dbReference>
<feature type="region of interest" description="Disordered" evidence="1">
    <location>
        <begin position="1518"/>
        <end position="1552"/>
    </location>
</feature>
<dbReference type="SMART" id="SM00028">
    <property type="entry name" value="TPR"/>
    <property type="match status" value="4"/>
</dbReference>
<reference evidence="2" key="1">
    <citation type="submission" date="2020-04" db="EMBL/GenBank/DDBJ databases">
        <authorList>
            <person name="Neveu A P."/>
        </authorList>
    </citation>
    <scope>NUCLEOTIDE SEQUENCE</scope>
    <source>
        <tissue evidence="2">Whole embryo</tissue>
    </source>
</reference>
<dbReference type="SUPFAM" id="SSF48452">
    <property type="entry name" value="TPR-like"/>
    <property type="match status" value="1"/>
</dbReference>
<dbReference type="PANTHER" id="PTHR15977">
    <property type="entry name" value="CILIA- AND FLAGELLA-ASSOCIATED PROTEIN 46"/>
    <property type="match status" value="1"/>
</dbReference>
<feature type="region of interest" description="Disordered" evidence="1">
    <location>
        <begin position="756"/>
        <end position="776"/>
    </location>
</feature>
<dbReference type="InterPro" id="IPR019734">
    <property type="entry name" value="TPR_rpt"/>
</dbReference>
<dbReference type="PANTHER" id="PTHR15977:SF15">
    <property type="entry name" value="CILIA- AND FLAGELLA-ASSOCIATED PROTEIN 46"/>
    <property type="match status" value="1"/>
</dbReference>
<feature type="region of interest" description="Disordered" evidence="1">
    <location>
        <begin position="2514"/>
        <end position="2541"/>
    </location>
</feature>
<sequence>MDAGIRQLIQIASVNDEASGAKLAVEAYNQLQQAFLKSKETDAIDTVGSDLYVQCAEICFKLKQNKISQDCLHMYFNGTPLANQFLCRAYLCQAQLLSPKSAEEAVEFETSVVYLLKAITFAKTKPRYHFIVYNASVLYWQMARPFLRPRYCKLLHQSLQQVVKALEDINDPDHEWRATLMVALIESFVDANCIKEASQASQAAAQFTITKSKAIFKNVFQLQIKHKLVDLNKLAREIKNMPEYSAFFRLQKIKASVNDKPVSEVVKELNKLSSALTGKSLPGTKTSTSESRKRSMPDDAMSINSEDSQGSRASNMSSRRGPRHSVVYHADVVSIHEESQSELEMLLRPYLLIEVSRLCIEMNQVIGGKQCLNELKDCNISDPSLVIEMEFLECELMVKELGDDQEKYTKHSVEVRVAAIKRMEQALQNAIRSGKANVVQGACATQWNLCLPLLQKNLRKLVRRPLTAVAEALEDISSMQVTLRCQVHTELAKCEEAVEQVEAAVKHVNKALQLDDTGFYHERLHTMLHRLQLSTQLYRTPDRSEDVAAIIIEQARKSSESGSVRMKRSLLVKAGLALAPDAFQYVLDSENEMKATGGVKGLVSEVQVLGARASQWKKSVRKAPGHLKRLGDDNDRERVRLWVDLVKTARQQQVWDVCRVAAIFCLLYDDGRWKVKPKDGTDSSREKRTSDSHVRAPGTADSSSVGQKTPVPDSDSGAEATIHDSDLLRMLAEVYFVKGEAFIHLLQCEGLKLNESPTAPVDTRQRPKGHEYKKPEEEPAWAEYTDWIHDINHQATNAFLRAVELGIELEETWLICSGSAYIWNYNNHLLVAHKYTELVQTFDKLLFGMQEIGHSSEATLLIRICDVIAKGLITPWIPKKLPIENQPVAQTAATTATKDTTRKKTGGKGTGTNATPGTANALAVDPEGMDDLKKALEVCEYGLNITNGSKAADVVSTAIRHQLLSTWVKVKQLLQQQIAPGFGVENEKLADQRDMTKSLITLEMIALNKNGMVEFTVPEISEVCDVVDDCRWDDAGVELEVWSRLAQLSRIQKSHSLVVRCTTKALSLESSAVKKKSKNSAKSAEKHKQTVALEMLAYASCILGESLMDTCAANPPARRQAMRSFVSSTQFAERAGNFTLVMASSRRWWNAALPLIPSPLERELLRQPLEVLLQSIFHTAASVQYSDETEEVSIGKGVVKVVEGESQDTSSAKQSVGVSLGDPSDDRTLRAAMYGVLFQTYADKGEWEEGLVVMDRALHHMPRTKHRLLLFKHRVIVKAKLGKNVQMDIAKFRDESEDYVSHMWHRVALCSCNTLEQLMAFQKSIEALHSEETQWQKFEYLIELSTWMYSNEFRNEDSINVIEWACDILTSMKFHVEVVEEKQVEKGKGKKAKGGKPASRAQAASRVESKPSVPKQEKSQPNTRQKSDEKSKEEEAQQHVPVEREIVIGVPPADHDIVKFEHLRSTRQLEGLIRGHVMMATISGIGSNDHQKFCMLAYGYVMRLWKIALTSAGSVMKNLPKSDTNIDDGRKTSAKKKTPAAPPAKEKAKRKGAPEAIPITTSDWATYEPSEEIKQAFLYDTSDCGINKQTITCAGMTVFHLLKLSDYLRDCALNQLALPVLALAGVITNIILQSTSWTQLINIRQIIVCYELHLFTAAEQWINSIESFLTESEQTSSKQDLELKKIHKELAKLEEERIRKARGDGENQDNKVSSAKTTSTASNKDLGPITLTGRKVGGVNLSEIWTEKAKMLIGLGHYQVSRTLLNEALTIANYNNDEVLKADIYHGLAKLAVHEGNNGQALQYLRNAQSIGGDENFWMENICLLTDAIELNQDQSPEDVQKIAKIAKISVECISSLADMRPTKSSTTGFMKAMLNARALLLRLKNQTRQVSGLLKKLEQMEEILQSLGFHRKLAMIHMEHAEVLVRLSKTNQYLQHVYLLKAIEILNSSVNNLTNMCISILPMETDKQVSLPVHRELTNLQLHLVETLLEAFQLSSGEERVAKAKEAEKDALQRIVEDYVGEINNDQDQTERSWNSAKSTFILKAFGLLNLLHSSLPSNHIMRCRWLYLFGHGLRLLGESGQPDHPENEWNIDQLGIKQVIEQLQSQTSIENVSSNVDINETPQDDYFTSRQQQKMTEDINGVMHQSVFTTRMLGHATEVLSQCINMSLPLQATEVISKASLDIVECCAQCDPSLAALHLALHQSAETSISMRNLVMKTLSDPTASQLSSLLHQEAWLMKNSVSTGLEESSLRKNIQNTLLNNFMAWKRLQLSQNHLDLLKDFPSTYNIVIMQHSPDQSALYCAMLDKPKPSGAAGDGKSKGKEKQAQAPDDSRAFVVKLQVNSARFEELIEKHGDYQQRLMSFLLQSEYQRTQLAMRQKMLQQLSKGAAEVTISETALEEQAMEEMKIQEEFSEILSGMESYLEGITSELKSKLINAVDGQAQQLLQSGQSLSDLPQELVILLAGPHLMQLPLEALETLQTPHIDAISRDFSLQLLHRRWFVDPEEAALAADKKKNDAKIPPKTPKAGKDTGKKASTPAAKMVPLNRELPPGCLSIDTHSVHYIIDPHTDCSETEQYRPAQIFKQLMQLYGQSFTPRWSGIFGPESFPSVGQWETMLNDCSAFIFYGMERFIAQFPPSKLVALNLDDCQLALLIDKSQTNKSFRNQSKVDVDKTNTLLSIEKPIQTAMLLSLCGANCVCLNQWHTTSEDNAVKLQGLMSSILEDGVMVGQAARKILNPTLKKPEPSAQETPVTPMGKEAKAKQKAAVKDMPSRNQSVNTVATPLVETPLPEDTDMEEIVTKLDASWCNMVVFGLPNLVVT</sequence>
<evidence type="ECO:0000313" key="2">
    <source>
        <dbReference type="EMBL" id="CAB3230219.1"/>
    </source>
</evidence>
<evidence type="ECO:0000256" key="1">
    <source>
        <dbReference type="SAM" id="MobiDB-lite"/>
    </source>
</evidence>
<organism evidence="2">
    <name type="scientific">Phallusia mammillata</name>
    <dbReference type="NCBI Taxonomy" id="59560"/>
    <lineage>
        <taxon>Eukaryota</taxon>
        <taxon>Metazoa</taxon>
        <taxon>Chordata</taxon>
        <taxon>Tunicata</taxon>
        <taxon>Ascidiacea</taxon>
        <taxon>Phlebobranchia</taxon>
        <taxon>Ascidiidae</taxon>
        <taxon>Phallusia</taxon>
    </lineage>
</organism>
<feature type="compositionally biased region" description="Low complexity" evidence="1">
    <location>
        <begin position="1710"/>
        <end position="1724"/>
    </location>
</feature>
<feature type="compositionally biased region" description="Basic and acidic residues" evidence="1">
    <location>
        <begin position="1698"/>
        <end position="1709"/>
    </location>
</feature>
<feature type="region of interest" description="Disordered" evidence="1">
    <location>
        <begin position="677"/>
        <end position="719"/>
    </location>
</feature>
<name>A0A6F9D9C1_9ASCI</name>
<feature type="compositionally biased region" description="Basic and acidic residues" evidence="1">
    <location>
        <begin position="763"/>
        <end position="776"/>
    </location>
</feature>
<feature type="region of interest" description="Disordered" evidence="1">
    <location>
        <begin position="1698"/>
        <end position="1726"/>
    </location>
</feature>
<feature type="region of interest" description="Disordered" evidence="1">
    <location>
        <begin position="891"/>
        <end position="920"/>
    </location>
</feature>
<feature type="compositionally biased region" description="Polar residues" evidence="1">
    <location>
        <begin position="302"/>
        <end position="318"/>
    </location>
</feature>
<feature type="compositionally biased region" description="Basic and acidic residues" evidence="1">
    <location>
        <begin position="677"/>
        <end position="694"/>
    </location>
</feature>
<feature type="compositionally biased region" description="Basic and acidic residues" evidence="1">
    <location>
        <begin position="2319"/>
        <end position="2333"/>
    </location>
</feature>
<dbReference type="Gene3D" id="1.25.40.10">
    <property type="entry name" value="Tetratricopeptide repeat domain"/>
    <property type="match status" value="1"/>
</dbReference>
<feature type="region of interest" description="Disordered" evidence="1">
    <location>
        <begin position="1384"/>
        <end position="1446"/>
    </location>
</feature>
<feature type="compositionally biased region" description="Basic and acidic residues" evidence="1">
    <location>
        <begin position="1425"/>
        <end position="1446"/>
    </location>
</feature>
<dbReference type="GO" id="GO:0060294">
    <property type="term" value="P:cilium movement involved in cell motility"/>
    <property type="evidence" value="ECO:0007669"/>
    <property type="project" value="InterPro"/>
</dbReference>
<gene>
    <name evidence="2" type="primary">Cfap46</name>
</gene>
<dbReference type="InterPro" id="IPR011990">
    <property type="entry name" value="TPR-like_helical_dom_sf"/>
</dbReference>
<accession>A0A6F9D9C1</accession>
<feature type="region of interest" description="Disordered" evidence="1">
    <location>
        <begin position="2313"/>
        <end position="2333"/>
    </location>
</feature>
<feature type="region of interest" description="Disordered" evidence="1">
    <location>
        <begin position="277"/>
        <end position="323"/>
    </location>
</feature>
<dbReference type="InterPro" id="IPR057466">
    <property type="entry name" value="CFAP46_TPR"/>
</dbReference>
<dbReference type="GO" id="GO:0035082">
    <property type="term" value="P:axoneme assembly"/>
    <property type="evidence" value="ECO:0007669"/>
    <property type="project" value="InterPro"/>
</dbReference>
<dbReference type="Pfam" id="PF25439">
    <property type="entry name" value="TPR_CFAP46_N"/>
    <property type="match status" value="1"/>
</dbReference>
<dbReference type="EMBL" id="LR783877">
    <property type="protein sequence ID" value="CAB3230219.1"/>
    <property type="molecule type" value="mRNA"/>
</dbReference>
<proteinExistence type="evidence at transcript level"/>
<protein>
    <submittedName>
        <fullName evidence="2">Tetratricopeptide repeat protein 40</fullName>
    </submittedName>
</protein>